<keyword evidence="10" id="KW-1185">Reference proteome</keyword>
<dbReference type="InterPro" id="IPR040921">
    <property type="entry name" value="Peptidase_S66C"/>
</dbReference>
<keyword evidence="5" id="KW-0720">Serine protease</keyword>
<dbReference type="Gene3D" id="3.40.50.10740">
    <property type="entry name" value="Class I glutamine amidotransferase-like"/>
    <property type="match status" value="1"/>
</dbReference>
<evidence type="ECO:0000256" key="3">
    <source>
        <dbReference type="ARBA" id="ARBA00022670"/>
    </source>
</evidence>
<dbReference type="OrthoDB" id="9807329at2"/>
<dbReference type="InterPro" id="IPR003507">
    <property type="entry name" value="S66_fam"/>
</dbReference>
<feature type="active site" description="Charge relay system" evidence="6">
    <location>
        <position position="238"/>
    </location>
</feature>
<dbReference type="EMBL" id="NTFS01000054">
    <property type="protein sequence ID" value="PAX58467.1"/>
    <property type="molecule type" value="Genomic_DNA"/>
</dbReference>
<feature type="domain" description="LD-carboxypeptidase N-terminal" evidence="7">
    <location>
        <begin position="45"/>
        <end position="161"/>
    </location>
</feature>
<dbReference type="Proteomes" id="UP000218238">
    <property type="component" value="Unassembled WGS sequence"/>
</dbReference>
<dbReference type="Pfam" id="PF17676">
    <property type="entry name" value="Peptidase_S66C"/>
    <property type="match status" value="1"/>
</dbReference>
<dbReference type="InterPro" id="IPR027461">
    <property type="entry name" value="Carboxypeptidase_A_C_sf"/>
</dbReference>
<dbReference type="RefSeq" id="WP_095721076.1">
    <property type="nucleotide sequence ID" value="NZ_NTFS01000054.1"/>
</dbReference>
<dbReference type="GO" id="GO:0006508">
    <property type="term" value="P:proteolysis"/>
    <property type="evidence" value="ECO:0007669"/>
    <property type="project" value="UniProtKB-KW"/>
</dbReference>
<evidence type="ECO:0000313" key="9">
    <source>
        <dbReference type="EMBL" id="PAX58467.1"/>
    </source>
</evidence>
<dbReference type="InterPro" id="IPR029062">
    <property type="entry name" value="Class_I_gatase-like"/>
</dbReference>
<dbReference type="InterPro" id="IPR027478">
    <property type="entry name" value="LdcA_N"/>
</dbReference>
<comment type="caution">
    <text evidence="9">The sequence shown here is derived from an EMBL/GenBank/DDBJ whole genome shotgun (WGS) entry which is preliminary data.</text>
</comment>
<dbReference type="InterPro" id="IPR040449">
    <property type="entry name" value="Peptidase_S66_N"/>
</dbReference>
<protein>
    <submittedName>
        <fullName evidence="9">LD-carboxypeptidase</fullName>
    </submittedName>
</protein>
<evidence type="ECO:0000256" key="6">
    <source>
        <dbReference type="PIRSR" id="PIRSR028757-1"/>
    </source>
</evidence>
<proteinExistence type="inferred from homology"/>
<feature type="active site" description="Nucleophile" evidence="6">
    <location>
        <position position="141"/>
    </location>
</feature>
<dbReference type="PANTHER" id="PTHR30237">
    <property type="entry name" value="MURAMOYLTETRAPEPTIDE CARBOXYPEPTIDASE"/>
    <property type="match status" value="1"/>
</dbReference>
<evidence type="ECO:0000256" key="5">
    <source>
        <dbReference type="ARBA" id="ARBA00022825"/>
    </source>
</evidence>
<comment type="similarity">
    <text evidence="1">Belongs to the peptidase S66 family.</text>
</comment>
<dbReference type="AlphaFoldDB" id="A0A2A2TLU0"/>
<evidence type="ECO:0000259" key="8">
    <source>
        <dbReference type="Pfam" id="PF17676"/>
    </source>
</evidence>
<dbReference type="GO" id="GO:0004180">
    <property type="term" value="F:carboxypeptidase activity"/>
    <property type="evidence" value="ECO:0007669"/>
    <property type="project" value="UniProtKB-KW"/>
</dbReference>
<evidence type="ECO:0000313" key="10">
    <source>
        <dbReference type="Proteomes" id="UP000218238"/>
    </source>
</evidence>
<dbReference type="PIRSF" id="PIRSF028757">
    <property type="entry name" value="LD-carboxypeptidase"/>
    <property type="match status" value="1"/>
</dbReference>
<feature type="domain" description="LD-carboxypeptidase C-terminal" evidence="8">
    <location>
        <begin position="207"/>
        <end position="322"/>
    </location>
</feature>
<evidence type="ECO:0000256" key="1">
    <source>
        <dbReference type="ARBA" id="ARBA00010233"/>
    </source>
</evidence>
<evidence type="ECO:0000256" key="4">
    <source>
        <dbReference type="ARBA" id="ARBA00022801"/>
    </source>
</evidence>
<gene>
    <name evidence="9" type="ORF">CK510_07315</name>
</gene>
<dbReference type="SUPFAM" id="SSF141986">
    <property type="entry name" value="LD-carboxypeptidase A C-terminal domain-like"/>
    <property type="match status" value="1"/>
</dbReference>
<dbReference type="GO" id="GO:0008236">
    <property type="term" value="F:serine-type peptidase activity"/>
    <property type="evidence" value="ECO:0007669"/>
    <property type="project" value="UniProtKB-KW"/>
</dbReference>
<sequence>MNRRQFITTTGLTTLATQLPLFKVRGEISPQIIMKPPRLRVGDTVGLVAPAGIIEQKDIEDATKTFTDLGLKVKLGKHILERYGYLAGTDIQRANDINTMFADKSVKAIIAMRGGWGCNRILSLLNYIDIRKHPKIILGYSDITSLLLAINARSRIVTFHGAVATSTWNEFTLSYLQPILFDGASMTMQNPKTESVRVEVINPGKAKGKLVGGNLSVLCSMLGSPYLPSWNRRILFAEDIGEDVYRIDRMLAQLKNAGILNQISGFIFGQCTNCKPGDEPTFNLNQVLKDQFQSFNIPVFYGSMIGHIKDKFTIPLGVEVEMDAVAGTIKMLESAVS</sequence>
<evidence type="ECO:0000259" key="7">
    <source>
        <dbReference type="Pfam" id="PF02016"/>
    </source>
</evidence>
<keyword evidence="2 9" id="KW-0121">Carboxypeptidase</keyword>
<organism evidence="9 10">
    <name type="scientific">Brunnivagina elsteri CCALA 953</name>
    <dbReference type="NCBI Taxonomy" id="987040"/>
    <lineage>
        <taxon>Bacteria</taxon>
        <taxon>Bacillati</taxon>
        <taxon>Cyanobacteriota</taxon>
        <taxon>Cyanophyceae</taxon>
        <taxon>Nostocales</taxon>
        <taxon>Calotrichaceae</taxon>
        <taxon>Brunnivagina</taxon>
    </lineage>
</organism>
<dbReference type="Gene3D" id="3.50.30.60">
    <property type="entry name" value="LD-carboxypeptidase A C-terminal domain-like"/>
    <property type="match status" value="1"/>
</dbReference>
<accession>A0A2A2TLU0</accession>
<dbReference type="CDD" id="cd07025">
    <property type="entry name" value="Peptidase_S66"/>
    <property type="match status" value="1"/>
</dbReference>
<keyword evidence="3" id="KW-0645">Protease</keyword>
<evidence type="ECO:0000256" key="2">
    <source>
        <dbReference type="ARBA" id="ARBA00022645"/>
    </source>
</evidence>
<dbReference type="Pfam" id="PF02016">
    <property type="entry name" value="Peptidase_S66"/>
    <property type="match status" value="1"/>
</dbReference>
<keyword evidence="4" id="KW-0378">Hydrolase</keyword>
<dbReference type="SUPFAM" id="SSF52317">
    <property type="entry name" value="Class I glutamine amidotransferase-like"/>
    <property type="match status" value="1"/>
</dbReference>
<feature type="active site" description="Charge relay system" evidence="6">
    <location>
        <position position="307"/>
    </location>
</feature>
<reference evidence="9 10" key="1">
    <citation type="submission" date="2017-08" db="EMBL/GenBank/DDBJ databases">
        <title>Draft genome sequence of filamentous cyanobacterium Calothrix elsteri CCALA 953.</title>
        <authorList>
            <person name="Gagunashvili A.N."/>
            <person name="Elster J."/>
            <person name="Andresson O.S."/>
        </authorList>
    </citation>
    <scope>NUCLEOTIDE SEQUENCE [LARGE SCALE GENOMIC DNA]</scope>
    <source>
        <strain evidence="9 10">CCALA 953</strain>
    </source>
</reference>
<dbReference type="PANTHER" id="PTHR30237:SF2">
    <property type="entry name" value="MUREIN TETRAPEPTIDE CARBOXYPEPTIDASE"/>
    <property type="match status" value="1"/>
</dbReference>
<name>A0A2A2TLU0_9CYAN</name>